<keyword evidence="3" id="KW-1185">Reference proteome</keyword>
<protein>
    <submittedName>
        <fullName evidence="2">OLC1v1036985C1</fullName>
    </submittedName>
</protein>
<proteinExistence type="inferred from homology"/>
<dbReference type="GO" id="GO:0005524">
    <property type="term" value="F:ATP binding"/>
    <property type="evidence" value="ECO:0007669"/>
    <property type="project" value="InterPro"/>
</dbReference>
<dbReference type="PANTHER" id="PTHR45794:SF1">
    <property type="entry name" value="LEUCINE--TRNA LIGASE, CYTOPLASMIC"/>
    <property type="match status" value="1"/>
</dbReference>
<dbReference type="GO" id="GO:0006429">
    <property type="term" value="P:leucyl-tRNA aminoacylation"/>
    <property type="evidence" value="ECO:0007669"/>
    <property type="project" value="InterPro"/>
</dbReference>
<gene>
    <name evidence="2" type="ORF">OLC1_LOCUS9975</name>
</gene>
<sequence>MLNAEKMSKSAGNFRTLREAIQEFSADATRFALADAGDGLDDANFVFETANSAILRLTKETAWIKEFFSPEAFLRSGEPSTFADLVFDNEINMAAVRDEYRLSCDPGGMNRELVSRFIDVQTRLIAPISGNLYLQNSIASMRKLLQKQVSGTKKGNANRSNSLDKPKVVGLIFIKEHYDGWKKECLIIPQKFNSESREFAPDDKIRAAVGPDRLQLCMPFLRLKKDEALAVGEQALHFRLPFNEIEVLEKNSDLIARQLDLKQGEIFSADDPVGVERAGDHASRLKEKIHPLRGIQLQYFSSEKSAEGCNDLGFYSGGGT</sequence>
<dbReference type="InterPro" id="IPR004493">
    <property type="entry name" value="Leu-tRNA-synth_Ia_arc/euk"/>
</dbReference>
<evidence type="ECO:0000313" key="3">
    <source>
        <dbReference type="Proteomes" id="UP001161247"/>
    </source>
</evidence>
<evidence type="ECO:0000256" key="1">
    <source>
        <dbReference type="ARBA" id="ARBA00005594"/>
    </source>
</evidence>
<dbReference type="AlphaFoldDB" id="A0AAV1CZT2"/>
<reference evidence="2" key="1">
    <citation type="submission" date="2023-03" db="EMBL/GenBank/DDBJ databases">
        <authorList>
            <person name="Julca I."/>
        </authorList>
    </citation>
    <scope>NUCLEOTIDE SEQUENCE</scope>
</reference>
<evidence type="ECO:0000313" key="2">
    <source>
        <dbReference type="EMBL" id="CAI9100063.1"/>
    </source>
</evidence>
<dbReference type="PANTHER" id="PTHR45794">
    <property type="entry name" value="LEUCYL-TRNA SYNTHETASE"/>
    <property type="match status" value="1"/>
</dbReference>
<accession>A0AAV1CZT2</accession>
<dbReference type="Proteomes" id="UP001161247">
    <property type="component" value="Chromosome 3"/>
</dbReference>
<organism evidence="2 3">
    <name type="scientific">Oldenlandia corymbosa var. corymbosa</name>
    <dbReference type="NCBI Taxonomy" id="529605"/>
    <lineage>
        <taxon>Eukaryota</taxon>
        <taxon>Viridiplantae</taxon>
        <taxon>Streptophyta</taxon>
        <taxon>Embryophyta</taxon>
        <taxon>Tracheophyta</taxon>
        <taxon>Spermatophyta</taxon>
        <taxon>Magnoliopsida</taxon>
        <taxon>eudicotyledons</taxon>
        <taxon>Gunneridae</taxon>
        <taxon>Pentapetalae</taxon>
        <taxon>asterids</taxon>
        <taxon>lamiids</taxon>
        <taxon>Gentianales</taxon>
        <taxon>Rubiaceae</taxon>
        <taxon>Rubioideae</taxon>
        <taxon>Spermacoceae</taxon>
        <taxon>Hedyotis-Oldenlandia complex</taxon>
        <taxon>Oldenlandia</taxon>
    </lineage>
</organism>
<name>A0AAV1CZT2_OLDCO</name>
<dbReference type="EMBL" id="OX459120">
    <property type="protein sequence ID" value="CAI9100063.1"/>
    <property type="molecule type" value="Genomic_DNA"/>
</dbReference>
<dbReference type="GO" id="GO:0004823">
    <property type="term" value="F:leucine-tRNA ligase activity"/>
    <property type="evidence" value="ECO:0007669"/>
    <property type="project" value="InterPro"/>
</dbReference>
<dbReference type="InterPro" id="IPR014729">
    <property type="entry name" value="Rossmann-like_a/b/a_fold"/>
</dbReference>
<comment type="similarity">
    <text evidence="1">Belongs to the class-I aminoacyl-tRNA synthetase family.</text>
</comment>
<dbReference type="SUPFAM" id="SSF52374">
    <property type="entry name" value="Nucleotidylyl transferase"/>
    <property type="match status" value="1"/>
</dbReference>
<dbReference type="Gene3D" id="3.40.50.620">
    <property type="entry name" value="HUPs"/>
    <property type="match status" value="1"/>
</dbReference>